<evidence type="ECO:0000256" key="1">
    <source>
        <dbReference type="SAM" id="MobiDB-lite"/>
    </source>
</evidence>
<sequence length="149" mass="15971">MTLLLGTIRARRAGDHAPSSISIFSSAAASALDRPFAHPTLALVHVTAPTSLPTLPLAPLRISVLTNLFHRCLDNTPCSSGVSYCSLARSGRVRARRPPLTPARRGHEFWYLLALRPSTVHPRLPGPPSPSSACGTWAPDGPRGRLKLN</sequence>
<gene>
    <name evidence="2" type="ORF">C8F04DRAFT_49202</name>
</gene>
<proteinExistence type="predicted"/>
<dbReference type="Proteomes" id="UP001218188">
    <property type="component" value="Unassembled WGS sequence"/>
</dbReference>
<evidence type="ECO:0000313" key="2">
    <source>
        <dbReference type="EMBL" id="KAJ7028810.1"/>
    </source>
</evidence>
<organism evidence="2 3">
    <name type="scientific">Mycena alexandri</name>
    <dbReference type="NCBI Taxonomy" id="1745969"/>
    <lineage>
        <taxon>Eukaryota</taxon>
        <taxon>Fungi</taxon>
        <taxon>Dikarya</taxon>
        <taxon>Basidiomycota</taxon>
        <taxon>Agaricomycotina</taxon>
        <taxon>Agaricomycetes</taxon>
        <taxon>Agaricomycetidae</taxon>
        <taxon>Agaricales</taxon>
        <taxon>Marasmiineae</taxon>
        <taxon>Mycenaceae</taxon>
        <taxon>Mycena</taxon>
    </lineage>
</organism>
<dbReference type="AlphaFoldDB" id="A0AAD6SM57"/>
<dbReference type="EMBL" id="JARJCM010000108">
    <property type="protein sequence ID" value="KAJ7028810.1"/>
    <property type="molecule type" value="Genomic_DNA"/>
</dbReference>
<feature type="region of interest" description="Disordered" evidence="1">
    <location>
        <begin position="122"/>
        <end position="149"/>
    </location>
</feature>
<comment type="caution">
    <text evidence="2">The sequence shown here is derived from an EMBL/GenBank/DDBJ whole genome shotgun (WGS) entry which is preliminary data.</text>
</comment>
<accession>A0AAD6SM57</accession>
<reference evidence="2" key="1">
    <citation type="submission" date="2023-03" db="EMBL/GenBank/DDBJ databases">
        <title>Massive genome expansion in bonnet fungi (Mycena s.s.) driven by repeated elements and novel gene families across ecological guilds.</title>
        <authorList>
            <consortium name="Lawrence Berkeley National Laboratory"/>
            <person name="Harder C.B."/>
            <person name="Miyauchi S."/>
            <person name="Viragh M."/>
            <person name="Kuo A."/>
            <person name="Thoen E."/>
            <person name="Andreopoulos B."/>
            <person name="Lu D."/>
            <person name="Skrede I."/>
            <person name="Drula E."/>
            <person name="Henrissat B."/>
            <person name="Morin E."/>
            <person name="Kohler A."/>
            <person name="Barry K."/>
            <person name="LaButti K."/>
            <person name="Morin E."/>
            <person name="Salamov A."/>
            <person name="Lipzen A."/>
            <person name="Mereny Z."/>
            <person name="Hegedus B."/>
            <person name="Baldrian P."/>
            <person name="Stursova M."/>
            <person name="Weitz H."/>
            <person name="Taylor A."/>
            <person name="Grigoriev I.V."/>
            <person name="Nagy L.G."/>
            <person name="Martin F."/>
            <person name="Kauserud H."/>
        </authorList>
    </citation>
    <scope>NUCLEOTIDE SEQUENCE</scope>
    <source>
        <strain evidence="2">CBHHK200</strain>
    </source>
</reference>
<keyword evidence="3" id="KW-1185">Reference proteome</keyword>
<evidence type="ECO:0000313" key="3">
    <source>
        <dbReference type="Proteomes" id="UP001218188"/>
    </source>
</evidence>
<name>A0AAD6SM57_9AGAR</name>
<protein>
    <submittedName>
        <fullName evidence="2">Uncharacterized protein</fullName>
    </submittedName>
</protein>